<evidence type="ECO:0000313" key="2">
    <source>
        <dbReference type="EMBL" id="RQG94749.1"/>
    </source>
</evidence>
<keyword evidence="3" id="KW-1185">Reference proteome</keyword>
<evidence type="ECO:0000313" key="3">
    <source>
        <dbReference type="Proteomes" id="UP000281431"/>
    </source>
</evidence>
<dbReference type="Proteomes" id="UP000281431">
    <property type="component" value="Unassembled WGS sequence"/>
</dbReference>
<proteinExistence type="predicted"/>
<keyword evidence="1" id="KW-0472">Membrane</keyword>
<name>A0A3N6P845_NATCH</name>
<comment type="caution">
    <text evidence="2">The sequence shown here is derived from an EMBL/GenBank/DDBJ whole genome shotgun (WGS) entry which is preliminary data.</text>
</comment>
<organism evidence="2 3">
    <name type="scientific">Natrarchaeobius chitinivorans</name>
    <dbReference type="NCBI Taxonomy" id="1679083"/>
    <lineage>
        <taxon>Archaea</taxon>
        <taxon>Methanobacteriati</taxon>
        <taxon>Methanobacteriota</taxon>
        <taxon>Stenosarchaea group</taxon>
        <taxon>Halobacteria</taxon>
        <taxon>Halobacteriales</taxon>
        <taxon>Natrialbaceae</taxon>
        <taxon>Natrarchaeobius</taxon>
    </lineage>
</organism>
<sequence>MNQTLGLEAVSLLVVSPLSVLAAVLVLRGNQTGPIAAIPPAAYAAYMFVQYIIGPQYVEYPRVIPFHLAMFVLSGILLVYSWNLVRAEDLPTVSSHSD</sequence>
<dbReference type="AlphaFoldDB" id="A0A3N6P845"/>
<keyword evidence="1" id="KW-0812">Transmembrane</keyword>
<evidence type="ECO:0000256" key="1">
    <source>
        <dbReference type="SAM" id="Phobius"/>
    </source>
</evidence>
<accession>A0A3N6P845</accession>
<feature type="transmembrane region" description="Helical" evidence="1">
    <location>
        <begin position="65"/>
        <end position="85"/>
    </location>
</feature>
<dbReference type="EMBL" id="REFZ01000045">
    <property type="protein sequence ID" value="RQG94749.1"/>
    <property type="molecule type" value="Genomic_DNA"/>
</dbReference>
<keyword evidence="1" id="KW-1133">Transmembrane helix</keyword>
<reference evidence="2 3" key="1">
    <citation type="submission" date="2018-10" db="EMBL/GenBank/DDBJ databases">
        <title>Natrarchaeobius chitinivorans gen. nov., sp. nov., and Natrarchaeobius haloalkaliphilus sp. nov., alkaliphilic, chitin-utilizing haloarchaea from hypersaline alkaline lakes.</title>
        <authorList>
            <person name="Sorokin D.Y."/>
            <person name="Elcheninov A.G."/>
            <person name="Kostrikina N.A."/>
            <person name="Bale N.J."/>
            <person name="Sinninghe Damste J.S."/>
            <person name="Khijniak T.V."/>
            <person name="Kublanov I.V."/>
            <person name="Toshchakov S.V."/>
        </authorList>
    </citation>
    <scope>NUCLEOTIDE SEQUENCE [LARGE SCALE GENOMIC DNA]</scope>
    <source>
        <strain evidence="2 3">AArcht7</strain>
    </source>
</reference>
<gene>
    <name evidence="2" type="ORF">EA472_22205</name>
</gene>
<protein>
    <submittedName>
        <fullName evidence="2">Uncharacterized protein</fullName>
    </submittedName>
</protein>
<feature type="transmembrane region" description="Helical" evidence="1">
    <location>
        <begin position="32"/>
        <end position="53"/>
    </location>
</feature>